<keyword evidence="1" id="KW-0812">Transmembrane</keyword>
<dbReference type="AlphaFoldDB" id="A0A370S7U1"/>
<keyword evidence="1" id="KW-1133">Transmembrane helix</keyword>
<feature type="transmembrane region" description="Helical" evidence="1">
    <location>
        <begin position="28"/>
        <end position="47"/>
    </location>
</feature>
<evidence type="ECO:0000256" key="1">
    <source>
        <dbReference type="SAM" id="Phobius"/>
    </source>
</evidence>
<name>A0A370S7U1_PSEJE</name>
<sequence length="119" mass="13754">MHGKTIRTNNQTQNAAVATISTATMKKLLIGAALVMGAILYIGYYQALEDGDIETILFIKKHPTWQMRFHNIHANDGEIRQVERLTDEERKMIIDYCRYRLGLDTALRTQDDVERCRIK</sequence>
<protein>
    <submittedName>
        <fullName evidence="2">Uncharacterized protein</fullName>
    </submittedName>
</protein>
<reference evidence="2 3" key="1">
    <citation type="submission" date="2018-07" db="EMBL/GenBank/DDBJ databases">
        <title>Genome sequencing of rice bacterial endophytes.</title>
        <authorList>
            <person name="Venturi V."/>
        </authorList>
    </citation>
    <scope>NUCLEOTIDE SEQUENCE [LARGE SCALE GENOMIC DNA]</scope>
    <source>
        <strain evidence="2 3">E2333</strain>
    </source>
</reference>
<gene>
    <name evidence="2" type="ORF">DEU51_11522</name>
</gene>
<evidence type="ECO:0000313" key="3">
    <source>
        <dbReference type="Proteomes" id="UP000255365"/>
    </source>
</evidence>
<comment type="caution">
    <text evidence="2">The sequence shown here is derived from an EMBL/GenBank/DDBJ whole genome shotgun (WGS) entry which is preliminary data.</text>
</comment>
<proteinExistence type="predicted"/>
<evidence type="ECO:0000313" key="2">
    <source>
        <dbReference type="EMBL" id="RDL15762.1"/>
    </source>
</evidence>
<accession>A0A370S7U1</accession>
<dbReference type="Proteomes" id="UP000255365">
    <property type="component" value="Unassembled WGS sequence"/>
</dbReference>
<dbReference type="EMBL" id="QRAV01000015">
    <property type="protein sequence ID" value="RDL15762.1"/>
    <property type="molecule type" value="Genomic_DNA"/>
</dbReference>
<organism evidence="2 3">
    <name type="scientific">Pseudomonas jessenii</name>
    <dbReference type="NCBI Taxonomy" id="77298"/>
    <lineage>
        <taxon>Bacteria</taxon>
        <taxon>Pseudomonadati</taxon>
        <taxon>Pseudomonadota</taxon>
        <taxon>Gammaproteobacteria</taxon>
        <taxon>Pseudomonadales</taxon>
        <taxon>Pseudomonadaceae</taxon>
        <taxon>Pseudomonas</taxon>
    </lineage>
</organism>
<keyword evidence="1" id="KW-0472">Membrane</keyword>